<proteinExistence type="predicted"/>
<dbReference type="VEuPathDB" id="ToxoDB:CSUI_007308"/>
<feature type="domain" description="ELMO" evidence="2">
    <location>
        <begin position="264"/>
        <end position="496"/>
    </location>
</feature>
<comment type="caution">
    <text evidence="3">The sequence shown here is derived from an EMBL/GenBank/DDBJ whole genome shotgun (WGS) entry which is preliminary data.</text>
</comment>
<reference evidence="3 4" key="1">
    <citation type="journal article" date="2017" name="Int. J. Parasitol.">
        <title>The genome of the protozoan parasite Cystoisospora suis and a reverse vaccinology approach to identify vaccine candidates.</title>
        <authorList>
            <person name="Palmieri N."/>
            <person name="Shrestha A."/>
            <person name="Ruttkowski B."/>
            <person name="Beck T."/>
            <person name="Vogl C."/>
            <person name="Tomley F."/>
            <person name="Blake D.P."/>
            <person name="Joachim A."/>
        </authorList>
    </citation>
    <scope>NUCLEOTIDE SEQUENCE [LARGE SCALE GENOMIC DNA]</scope>
    <source>
        <strain evidence="3 4">Wien I</strain>
    </source>
</reference>
<dbReference type="OrthoDB" id="67155at2759"/>
<dbReference type="InterPro" id="IPR050868">
    <property type="entry name" value="ELMO_domain-containing"/>
</dbReference>
<keyword evidence="4" id="KW-1185">Reference proteome</keyword>
<feature type="compositionally biased region" description="Low complexity" evidence="1">
    <location>
        <begin position="208"/>
        <end position="250"/>
    </location>
</feature>
<evidence type="ECO:0000313" key="4">
    <source>
        <dbReference type="Proteomes" id="UP000221165"/>
    </source>
</evidence>
<feature type="compositionally biased region" description="Polar residues" evidence="1">
    <location>
        <begin position="406"/>
        <end position="416"/>
    </location>
</feature>
<accession>A0A2C6KRC5</accession>
<dbReference type="RefSeq" id="XP_067920568.1">
    <property type="nucleotide sequence ID" value="XM_068067455.1"/>
</dbReference>
<evidence type="ECO:0000256" key="1">
    <source>
        <dbReference type="SAM" id="MobiDB-lite"/>
    </source>
</evidence>
<dbReference type="PANTHER" id="PTHR12771:SF51">
    <property type="entry name" value="LD01482P"/>
    <property type="match status" value="1"/>
</dbReference>
<feature type="compositionally biased region" description="Basic and acidic residues" evidence="1">
    <location>
        <begin position="253"/>
        <end position="270"/>
    </location>
</feature>
<gene>
    <name evidence="3" type="ORF">CSUI_007308</name>
</gene>
<dbReference type="PANTHER" id="PTHR12771">
    <property type="entry name" value="ENGULFMENT AND CELL MOTILITY"/>
    <property type="match status" value="1"/>
</dbReference>
<dbReference type="AlphaFoldDB" id="A0A2C6KRC5"/>
<dbReference type="PROSITE" id="PS51335">
    <property type="entry name" value="ELMO"/>
    <property type="match status" value="1"/>
</dbReference>
<feature type="compositionally biased region" description="Polar residues" evidence="1">
    <location>
        <begin position="272"/>
        <end position="289"/>
    </location>
</feature>
<feature type="region of interest" description="Disordered" evidence="1">
    <location>
        <begin position="197"/>
        <end position="289"/>
    </location>
</feature>
<sequence length="496" mass="54751">MSEVSLLSSQHFDSFPFAFSSPLTDMSEMEVLLSRSASAMASSIKEASCCGGSSPVRGEENSTKTETPKKDICTVAVAQHLLKIEEHLRTQPPSTGIAAGLYCLATPIPDFCQLVALECKVKSHALRHHLAEVVEKLRRKQQVTDAVTARARQVFDPDCPENHKRLEQMWTLFFDYKPLPPSFQHCSSFTNNSAAPPCRQRSVTASPSQASTSTVSRATSARSTSCSASLTSTASSPLPSNESPESSFLSQCPEKHRQGARGNEEPRDTPDVDSTASPESGDTPQLLTQSSSWGELGFQHPLRDFRAAGCLAADCLLFLGGRFPSHARRLLQQSHEETFWMPFAVTSINVVDWLLHMMNRRLLDIFFLACGDDGFWDRDGLSVSEQRSLLIEPRTSGPPRAAKASGVSNSNISSAEKNQKDSHSSHQGRRGERSQDVNCTMSPVKESEEAVPQVFFFLFVAVLSHFCRFWRSRKPENIMQFGKVCTRETGGQDIRL</sequence>
<evidence type="ECO:0000313" key="3">
    <source>
        <dbReference type="EMBL" id="PHJ18863.1"/>
    </source>
</evidence>
<feature type="compositionally biased region" description="Basic and acidic residues" evidence="1">
    <location>
        <begin position="417"/>
        <end position="435"/>
    </location>
</feature>
<evidence type="ECO:0000259" key="2">
    <source>
        <dbReference type="PROSITE" id="PS51335"/>
    </source>
</evidence>
<name>A0A2C6KRC5_9APIC</name>
<dbReference type="Pfam" id="PF04727">
    <property type="entry name" value="ELMO_CED12"/>
    <property type="match status" value="1"/>
</dbReference>
<organism evidence="3 4">
    <name type="scientific">Cystoisospora suis</name>
    <dbReference type="NCBI Taxonomy" id="483139"/>
    <lineage>
        <taxon>Eukaryota</taxon>
        <taxon>Sar</taxon>
        <taxon>Alveolata</taxon>
        <taxon>Apicomplexa</taxon>
        <taxon>Conoidasida</taxon>
        <taxon>Coccidia</taxon>
        <taxon>Eucoccidiorida</taxon>
        <taxon>Eimeriorina</taxon>
        <taxon>Sarcocystidae</taxon>
        <taxon>Cystoisospora</taxon>
    </lineage>
</organism>
<dbReference type="GeneID" id="94430666"/>
<protein>
    <submittedName>
        <fullName evidence="3">Elmo ced-12 family protein</fullName>
    </submittedName>
</protein>
<dbReference type="EMBL" id="MIGC01003832">
    <property type="protein sequence ID" value="PHJ18863.1"/>
    <property type="molecule type" value="Genomic_DNA"/>
</dbReference>
<feature type="compositionally biased region" description="Basic and acidic residues" evidence="1">
    <location>
        <begin position="57"/>
        <end position="67"/>
    </location>
</feature>
<dbReference type="InterPro" id="IPR006816">
    <property type="entry name" value="ELMO_dom"/>
</dbReference>
<dbReference type="Proteomes" id="UP000221165">
    <property type="component" value="Unassembled WGS sequence"/>
</dbReference>
<feature type="region of interest" description="Disordered" evidence="1">
    <location>
        <begin position="392"/>
        <end position="441"/>
    </location>
</feature>
<feature type="region of interest" description="Disordered" evidence="1">
    <location>
        <begin position="47"/>
        <end position="67"/>
    </location>
</feature>